<keyword evidence="2" id="KW-1185">Reference proteome</keyword>
<dbReference type="AlphaFoldDB" id="A0A6J8DVM7"/>
<reference evidence="1 2" key="1">
    <citation type="submission" date="2020-06" db="EMBL/GenBank/DDBJ databases">
        <authorList>
            <person name="Li R."/>
            <person name="Bekaert M."/>
        </authorList>
    </citation>
    <scope>NUCLEOTIDE SEQUENCE [LARGE SCALE GENOMIC DNA]</scope>
    <source>
        <strain evidence="2">wild</strain>
    </source>
</reference>
<gene>
    <name evidence="1" type="ORF">MCOR_45615</name>
</gene>
<proteinExistence type="predicted"/>
<protein>
    <submittedName>
        <fullName evidence="1">Uncharacterized protein</fullName>
    </submittedName>
</protein>
<evidence type="ECO:0000313" key="2">
    <source>
        <dbReference type="Proteomes" id="UP000507470"/>
    </source>
</evidence>
<sequence>MFSLEEIWGLEFSLKEKSCITVLSDSGFEARHIVTISGHRNEQSVQNYVKTHPQRRNVTCLLQFKTYTAANSTANLDQNNNNENINNSVFDVNESDLTEDQCDNIFESIQQGEAELHPLSDLTNRNPTAQTTGMNKRPIMFNNCNVTIHNIS</sequence>
<name>A0A6J8DVM7_MYTCO</name>
<organism evidence="1 2">
    <name type="scientific">Mytilus coruscus</name>
    <name type="common">Sea mussel</name>
    <dbReference type="NCBI Taxonomy" id="42192"/>
    <lineage>
        <taxon>Eukaryota</taxon>
        <taxon>Metazoa</taxon>
        <taxon>Spiralia</taxon>
        <taxon>Lophotrochozoa</taxon>
        <taxon>Mollusca</taxon>
        <taxon>Bivalvia</taxon>
        <taxon>Autobranchia</taxon>
        <taxon>Pteriomorphia</taxon>
        <taxon>Mytilida</taxon>
        <taxon>Mytiloidea</taxon>
        <taxon>Mytilidae</taxon>
        <taxon>Mytilinae</taxon>
        <taxon>Mytilus</taxon>
    </lineage>
</organism>
<dbReference type="Proteomes" id="UP000507470">
    <property type="component" value="Unassembled WGS sequence"/>
</dbReference>
<dbReference type="EMBL" id="CACVKT020008066">
    <property type="protein sequence ID" value="CAC5412624.1"/>
    <property type="molecule type" value="Genomic_DNA"/>
</dbReference>
<evidence type="ECO:0000313" key="1">
    <source>
        <dbReference type="EMBL" id="CAC5412624.1"/>
    </source>
</evidence>
<accession>A0A6J8DVM7</accession>